<keyword evidence="2" id="KW-0732">Signal</keyword>
<evidence type="ECO:0000256" key="2">
    <source>
        <dbReference type="SAM" id="SignalP"/>
    </source>
</evidence>
<feature type="transmembrane region" description="Helical" evidence="1">
    <location>
        <begin position="38"/>
        <end position="58"/>
    </location>
</feature>
<dbReference type="Proteomes" id="UP000015102">
    <property type="component" value="Unassembled WGS sequence"/>
</dbReference>
<protein>
    <submittedName>
        <fullName evidence="3">Uncharacterized protein</fullName>
    </submittedName>
</protein>
<sequence>MKINGEFRILLYFVAIFLLSTQLGLVNGDGKCFKEDRFVAILSAFWIKLFGPVIIGLATGDIASFSKGFSASLAFDNIEVKNLKREFIIPDITITPEIIEHKCTIN</sequence>
<keyword evidence="1" id="KW-0472">Membrane</keyword>
<organism evidence="3 4">
    <name type="scientific">Megaselia scalaris</name>
    <name type="common">Humpbacked fly</name>
    <name type="synonym">Phora scalaris</name>
    <dbReference type="NCBI Taxonomy" id="36166"/>
    <lineage>
        <taxon>Eukaryota</taxon>
        <taxon>Metazoa</taxon>
        <taxon>Ecdysozoa</taxon>
        <taxon>Arthropoda</taxon>
        <taxon>Hexapoda</taxon>
        <taxon>Insecta</taxon>
        <taxon>Pterygota</taxon>
        <taxon>Neoptera</taxon>
        <taxon>Endopterygota</taxon>
        <taxon>Diptera</taxon>
        <taxon>Brachycera</taxon>
        <taxon>Muscomorpha</taxon>
        <taxon>Platypezoidea</taxon>
        <taxon>Phoridae</taxon>
        <taxon>Megaseliini</taxon>
        <taxon>Megaselia</taxon>
    </lineage>
</organism>
<dbReference type="EnsemblMetazoa" id="MESCA002204-RA">
    <property type="protein sequence ID" value="MESCA002204-PA"/>
    <property type="gene ID" value="MESCA002204"/>
</dbReference>
<feature type="chain" id="PRO_5004588257" evidence="2">
    <location>
        <begin position="29"/>
        <end position="106"/>
    </location>
</feature>
<dbReference type="HOGENOM" id="CLU_2226204_0_0_1"/>
<keyword evidence="1" id="KW-1133">Transmembrane helix</keyword>
<dbReference type="EMBL" id="CAQQ02096903">
    <property type="status" value="NOT_ANNOTATED_CDS"/>
    <property type="molecule type" value="Genomic_DNA"/>
</dbReference>
<dbReference type="AlphaFoldDB" id="T1GFQ7"/>
<evidence type="ECO:0000313" key="4">
    <source>
        <dbReference type="Proteomes" id="UP000015102"/>
    </source>
</evidence>
<feature type="signal peptide" evidence="2">
    <location>
        <begin position="1"/>
        <end position="28"/>
    </location>
</feature>
<reference evidence="4" key="1">
    <citation type="submission" date="2013-02" db="EMBL/GenBank/DDBJ databases">
        <authorList>
            <person name="Hughes D."/>
        </authorList>
    </citation>
    <scope>NUCLEOTIDE SEQUENCE</scope>
    <source>
        <strain>Durham</strain>
        <strain evidence="4">NC isolate 2 -- Noor lab</strain>
    </source>
</reference>
<dbReference type="EMBL" id="CAQQ02096901">
    <property type="status" value="NOT_ANNOTATED_CDS"/>
    <property type="molecule type" value="Genomic_DNA"/>
</dbReference>
<name>T1GFQ7_MEGSC</name>
<reference evidence="3" key="2">
    <citation type="submission" date="2015-06" db="UniProtKB">
        <authorList>
            <consortium name="EnsemblMetazoa"/>
        </authorList>
    </citation>
    <scope>IDENTIFICATION</scope>
</reference>
<evidence type="ECO:0000313" key="3">
    <source>
        <dbReference type="EnsemblMetazoa" id="MESCA002204-PA"/>
    </source>
</evidence>
<accession>T1GFQ7</accession>
<keyword evidence="4" id="KW-1185">Reference proteome</keyword>
<dbReference type="EMBL" id="CAQQ02096902">
    <property type="status" value="NOT_ANNOTATED_CDS"/>
    <property type="molecule type" value="Genomic_DNA"/>
</dbReference>
<evidence type="ECO:0000256" key="1">
    <source>
        <dbReference type="SAM" id="Phobius"/>
    </source>
</evidence>
<keyword evidence="1" id="KW-0812">Transmembrane</keyword>
<proteinExistence type="predicted"/>